<evidence type="ECO:0000256" key="2">
    <source>
        <dbReference type="ARBA" id="ARBA00024764"/>
    </source>
</evidence>
<keyword evidence="6" id="KW-0238">DNA-binding</keyword>
<dbReference type="Pfam" id="PF04297">
    <property type="entry name" value="UPF0122"/>
    <property type="match status" value="1"/>
</dbReference>
<keyword evidence="7" id="KW-1185">Reference proteome</keyword>
<reference evidence="6 7" key="1">
    <citation type="submission" date="2021-03" db="EMBL/GenBank/DDBJ databases">
        <title>Comparative Genomics and Metabolomics in the genus Turicibacter.</title>
        <authorList>
            <person name="Maki J."/>
            <person name="Looft T."/>
        </authorList>
    </citation>
    <scope>NUCLEOTIDE SEQUENCE</scope>
    <source>
        <strain evidence="6">ISU324</strain>
        <strain evidence="5 7">MMM721</strain>
    </source>
</reference>
<feature type="coiled-coil region" evidence="4">
    <location>
        <begin position="55"/>
        <end position="82"/>
    </location>
</feature>
<evidence type="ECO:0000313" key="5">
    <source>
        <dbReference type="EMBL" id="UUF06671.1"/>
    </source>
</evidence>
<comment type="function">
    <text evidence="2 3">Might take part in the signal recognition particle (SRP) pathway. This is inferred from the conservation of its genetic proximity to ftsY/ffh. May be a regulatory protein.</text>
</comment>
<dbReference type="InterPro" id="IPR013324">
    <property type="entry name" value="RNA_pol_sigma_r3/r4-like"/>
</dbReference>
<dbReference type="EMBL" id="CP071250">
    <property type="protein sequence ID" value="UUF07924.1"/>
    <property type="molecule type" value="Genomic_DNA"/>
</dbReference>
<comment type="similarity">
    <text evidence="1 3">Belongs to the UPF0122 family.</text>
</comment>
<evidence type="ECO:0000313" key="6">
    <source>
        <dbReference type="EMBL" id="UUF07924.1"/>
    </source>
</evidence>
<dbReference type="Proteomes" id="UP001058072">
    <property type="component" value="Chromosome"/>
</dbReference>
<dbReference type="AlphaFoldDB" id="A0A9Q9CFC7"/>
<organism evidence="6 8">
    <name type="scientific">Turicibacter bilis</name>
    <dbReference type="NCBI Taxonomy" id="2735723"/>
    <lineage>
        <taxon>Bacteria</taxon>
        <taxon>Bacillati</taxon>
        <taxon>Bacillota</taxon>
        <taxon>Erysipelotrichia</taxon>
        <taxon>Erysipelotrichales</taxon>
        <taxon>Turicibacteraceae</taxon>
        <taxon>Turicibacter</taxon>
    </lineage>
</organism>
<dbReference type="PANTHER" id="PTHR40083:SF1">
    <property type="entry name" value="UPF0122 PROTEIN YLXM"/>
    <property type="match status" value="1"/>
</dbReference>
<dbReference type="HAMAP" id="MF_00245">
    <property type="entry name" value="UPF0122"/>
    <property type="match status" value="1"/>
</dbReference>
<keyword evidence="4" id="KW-0175">Coiled coil</keyword>
<proteinExistence type="inferred from homology"/>
<dbReference type="SUPFAM" id="SSF88659">
    <property type="entry name" value="Sigma3 and sigma4 domains of RNA polymerase sigma factors"/>
    <property type="match status" value="1"/>
</dbReference>
<dbReference type="NCBIfam" id="NF001070">
    <property type="entry name" value="PRK00118.1-6"/>
    <property type="match status" value="1"/>
</dbReference>
<dbReference type="Proteomes" id="UP001058016">
    <property type="component" value="Chromosome"/>
</dbReference>
<dbReference type="InterPro" id="IPR054831">
    <property type="entry name" value="UPF0122_fam_protein"/>
</dbReference>
<evidence type="ECO:0000256" key="1">
    <source>
        <dbReference type="ARBA" id="ARBA00008720"/>
    </source>
</evidence>
<accession>A0A9Q9CFC7</accession>
<dbReference type="RefSeq" id="WP_055241507.1">
    <property type="nucleotide sequence ID" value="NZ_CP071249.1"/>
</dbReference>
<evidence type="ECO:0000256" key="3">
    <source>
        <dbReference type="HAMAP-Rule" id="MF_00245"/>
    </source>
</evidence>
<name>A0A9Q9CFC7_9FIRM</name>
<dbReference type="EMBL" id="CP071249">
    <property type="protein sequence ID" value="UUF06671.1"/>
    <property type="molecule type" value="Genomic_DNA"/>
</dbReference>
<dbReference type="GO" id="GO:0003677">
    <property type="term" value="F:DNA binding"/>
    <property type="evidence" value="ECO:0007669"/>
    <property type="project" value="UniProtKB-KW"/>
</dbReference>
<dbReference type="InterPro" id="IPR036388">
    <property type="entry name" value="WH-like_DNA-bd_sf"/>
</dbReference>
<sequence>MLEKVNRMNELYDTYQELLTSKQKVYFELYYQDDLSLSEIAEQFEVSRNAVFDNIKRTGKLLEDYEDKLQLLNKREAREKIIDQMMLHTSDEQLVKWMNELQSLD</sequence>
<gene>
    <name evidence="5" type="ORF">J0J69_03570</name>
    <name evidence="6" type="ORF">J0J70_09915</name>
</gene>
<dbReference type="PANTHER" id="PTHR40083">
    <property type="entry name" value="UPF0122 PROTEIN CBO2450/CLC_2298"/>
    <property type="match status" value="1"/>
</dbReference>
<evidence type="ECO:0000313" key="7">
    <source>
        <dbReference type="Proteomes" id="UP001058016"/>
    </source>
</evidence>
<dbReference type="InterPro" id="IPR007394">
    <property type="entry name" value="UPF0122"/>
</dbReference>
<dbReference type="Gene3D" id="1.10.10.10">
    <property type="entry name" value="Winged helix-like DNA-binding domain superfamily/Winged helix DNA-binding domain"/>
    <property type="match status" value="1"/>
</dbReference>
<evidence type="ECO:0000256" key="4">
    <source>
        <dbReference type="SAM" id="Coils"/>
    </source>
</evidence>
<protein>
    <recommendedName>
        <fullName evidence="3">UPF0122 protein J0J69_03570</fullName>
    </recommendedName>
</protein>
<evidence type="ECO:0000313" key="8">
    <source>
        <dbReference type="Proteomes" id="UP001058072"/>
    </source>
</evidence>
<dbReference type="NCBIfam" id="NF045758">
    <property type="entry name" value="YlxM"/>
    <property type="match status" value="1"/>
</dbReference>